<evidence type="ECO:0008006" key="3">
    <source>
        <dbReference type="Google" id="ProtNLM"/>
    </source>
</evidence>
<organism evidence="1 2">
    <name type="scientific">Cnuibacter physcomitrellae</name>
    <dbReference type="NCBI Taxonomy" id="1619308"/>
    <lineage>
        <taxon>Bacteria</taxon>
        <taxon>Bacillati</taxon>
        <taxon>Actinomycetota</taxon>
        <taxon>Actinomycetes</taxon>
        <taxon>Micrococcales</taxon>
        <taxon>Microbacteriaceae</taxon>
        <taxon>Cnuibacter</taxon>
    </lineage>
</organism>
<reference evidence="1 2" key="1">
    <citation type="submission" date="2017-04" db="EMBL/GenBank/DDBJ databases">
        <authorList>
            <person name="Afonso C.L."/>
            <person name="Miller P.J."/>
            <person name="Scott M.A."/>
            <person name="Spackman E."/>
            <person name="Goraichik I."/>
            <person name="Dimitrov K.M."/>
            <person name="Suarez D.L."/>
            <person name="Swayne D.E."/>
        </authorList>
    </citation>
    <scope>NUCLEOTIDE SEQUENCE [LARGE SCALE GENOMIC DNA]</scope>
    <source>
        <strain evidence="2">XA(T)</strain>
        <plasmid evidence="2">Plasmid unnamed1</plasmid>
    </source>
</reference>
<proteinExistence type="predicted"/>
<protein>
    <recommendedName>
        <fullName evidence="3">IrrE N-terminal-like domain-containing protein</fullName>
    </recommendedName>
</protein>
<sequence>MTLADLDLHPGVTWDTLKRRIGLHIGHPIYTHGVADTAIPSGLMIQDGDGAYWIYFRKNDPPLYRQHACFHELAHILLGHDGCTILNGVSSETINRLGVGGAMKVRARSLQVDVAASASDEAALRKAEELDAERGAYAFAELLLPAVRSGAFGIS</sequence>
<dbReference type="EMBL" id="CP020716">
    <property type="protein sequence ID" value="ARJ07666.1"/>
    <property type="molecule type" value="Genomic_DNA"/>
</dbReference>
<keyword evidence="1" id="KW-0614">Plasmid</keyword>
<dbReference type="KEGG" id="cphy:B5808_20020"/>
<dbReference type="AlphaFoldDB" id="A0A1X9LR58"/>
<gene>
    <name evidence="1" type="ORF">B5808_20020</name>
</gene>
<geneLocation type="plasmid" evidence="1">
    <name>unnamed1</name>
</geneLocation>
<evidence type="ECO:0000313" key="2">
    <source>
        <dbReference type="Proteomes" id="UP000192775"/>
    </source>
</evidence>
<accession>A0A1X9LR58</accession>
<evidence type="ECO:0000313" key="1">
    <source>
        <dbReference type="EMBL" id="ARJ07666.1"/>
    </source>
</evidence>
<keyword evidence="2" id="KW-1185">Reference proteome</keyword>
<name>A0A1X9LR58_9MICO</name>
<dbReference type="Proteomes" id="UP000192775">
    <property type="component" value="Plasmid unnamed1"/>
</dbReference>